<evidence type="ECO:0000256" key="2">
    <source>
        <dbReference type="ARBA" id="ARBA00004413"/>
    </source>
</evidence>
<evidence type="ECO:0000256" key="1">
    <source>
        <dbReference type="ARBA" id="ARBA00004117"/>
    </source>
</evidence>
<dbReference type="Pfam" id="PF14842">
    <property type="entry name" value="FliG_N"/>
    <property type="match status" value="1"/>
</dbReference>
<evidence type="ECO:0000256" key="8">
    <source>
        <dbReference type="ARBA" id="ARBA00023136"/>
    </source>
</evidence>
<evidence type="ECO:0000256" key="6">
    <source>
        <dbReference type="ARBA" id="ARBA00022500"/>
    </source>
</evidence>
<keyword evidence="7" id="KW-0283">Flagellar rotation</keyword>
<organism evidence="14 15">
    <name type="scientific">Hyphomicrobium denitrificans (strain ATCC 51888 / DSM 1869 / NCIMB 11706 / TK 0415)</name>
    <dbReference type="NCBI Taxonomy" id="582899"/>
    <lineage>
        <taxon>Bacteria</taxon>
        <taxon>Pseudomonadati</taxon>
        <taxon>Pseudomonadota</taxon>
        <taxon>Alphaproteobacteria</taxon>
        <taxon>Hyphomicrobiales</taxon>
        <taxon>Hyphomicrobiaceae</taxon>
        <taxon>Hyphomicrobium</taxon>
    </lineage>
</organism>
<dbReference type="SUPFAM" id="SSF48029">
    <property type="entry name" value="FliG"/>
    <property type="match status" value="2"/>
</dbReference>
<comment type="subcellular location">
    <subcellularLocation>
        <location evidence="1">Bacterial flagellum basal body</location>
    </subcellularLocation>
    <subcellularLocation>
        <location evidence="2">Cell membrane</location>
        <topology evidence="2">Peripheral membrane protein</topology>
        <orientation evidence="2">Cytoplasmic side</orientation>
    </subcellularLocation>
</comment>
<feature type="domain" description="Flagellar motor switch protein FliG N-terminal" evidence="13">
    <location>
        <begin position="17"/>
        <end position="101"/>
    </location>
</feature>
<keyword evidence="14" id="KW-0966">Cell projection</keyword>
<dbReference type="InterPro" id="IPR023087">
    <property type="entry name" value="Flg_Motor_Flig_C"/>
</dbReference>
<keyword evidence="9" id="KW-0975">Bacterial flagellum</keyword>
<dbReference type="KEGG" id="hdn:Hden_3107"/>
<dbReference type="GO" id="GO:0003774">
    <property type="term" value="F:cytoskeletal motor activity"/>
    <property type="evidence" value="ECO:0007669"/>
    <property type="project" value="InterPro"/>
</dbReference>
<keyword evidence="14" id="KW-0282">Flagellum</keyword>
<dbReference type="Pfam" id="PF01706">
    <property type="entry name" value="FliG_C"/>
    <property type="match status" value="1"/>
</dbReference>
<dbReference type="OrthoDB" id="9780302at2"/>
<dbReference type="PANTHER" id="PTHR30534:SF0">
    <property type="entry name" value="FLAGELLAR MOTOR SWITCH PROTEIN FLIG"/>
    <property type="match status" value="1"/>
</dbReference>
<dbReference type="PANTHER" id="PTHR30534">
    <property type="entry name" value="FLAGELLAR MOTOR SWITCH PROTEIN FLIG"/>
    <property type="match status" value="1"/>
</dbReference>
<dbReference type="AlphaFoldDB" id="D8JW23"/>
<keyword evidence="6" id="KW-0145">Chemotaxis</keyword>
<dbReference type="RefSeq" id="WP_013217061.1">
    <property type="nucleotide sequence ID" value="NC_014313.1"/>
</dbReference>
<dbReference type="eggNOG" id="COG1536">
    <property type="taxonomic scope" value="Bacteria"/>
</dbReference>
<sequence length="336" mass="36768">MMPRDAGPDSQNPSRPLTGAEKVGVLLLALGKERASGLLKKFNPEELNIIVRSTEVMPTISASELEKIVEEFESQLGLGTPFVGRPEDVKRLVTDVITENKSSLDADSFVAHQDIWARFAGLPDDILHGYMRAQSPQVAAYYLDRLGSERASGILKSFSPAERNDLMNRILGLGQVAPQVIEALETSLHAELFDNDRRSSDKHLTMAGILNNMDKDESAAILQYLTSIKPKDAEAIRKMLFKFEDLIMLPARAMTVLMDGIPVERTVIALQGADSELQNKVLAALSPRARRMAEAELQSPANVAARDIAEARRAIVDSVLRLSAEGNIEVPSQDAA</sequence>
<reference evidence="15" key="1">
    <citation type="journal article" date="2011" name="J. Bacteriol.">
        <title>Genome sequences of eight morphologically diverse alphaproteobacteria.</title>
        <authorList>
            <consortium name="US DOE Joint Genome Institute"/>
            <person name="Brown P.J."/>
            <person name="Kysela D.T."/>
            <person name="Buechlein A."/>
            <person name="Hemmerich C."/>
            <person name="Brun Y.V."/>
        </authorList>
    </citation>
    <scope>NUCLEOTIDE SEQUENCE [LARGE SCALE GENOMIC DNA]</scope>
    <source>
        <strain evidence="15">ATCC 51888 / DSM 1869 / NCIB 11706 / TK 0415</strain>
    </source>
</reference>
<keyword evidence="14" id="KW-0969">Cilium</keyword>
<evidence type="ECO:0000259" key="12">
    <source>
        <dbReference type="Pfam" id="PF14841"/>
    </source>
</evidence>
<keyword evidence="15" id="KW-1185">Reference proteome</keyword>
<keyword evidence="8" id="KW-0472">Membrane</keyword>
<proteinExistence type="inferred from homology"/>
<gene>
    <name evidence="14" type="ordered locus">Hden_3107</name>
</gene>
<accession>D8JW23</accession>
<evidence type="ECO:0000256" key="3">
    <source>
        <dbReference type="ARBA" id="ARBA00010299"/>
    </source>
</evidence>
<evidence type="ECO:0000256" key="7">
    <source>
        <dbReference type="ARBA" id="ARBA00022779"/>
    </source>
</evidence>
<evidence type="ECO:0000256" key="4">
    <source>
        <dbReference type="ARBA" id="ARBA00021870"/>
    </source>
</evidence>
<evidence type="ECO:0000259" key="11">
    <source>
        <dbReference type="Pfam" id="PF01706"/>
    </source>
</evidence>
<dbReference type="Gene3D" id="1.10.220.30">
    <property type="match status" value="3"/>
</dbReference>
<dbReference type="GO" id="GO:0009425">
    <property type="term" value="C:bacterial-type flagellum basal body"/>
    <property type="evidence" value="ECO:0007669"/>
    <property type="project" value="UniProtKB-SubCell"/>
</dbReference>
<dbReference type="GO" id="GO:0006935">
    <property type="term" value="P:chemotaxis"/>
    <property type="evidence" value="ECO:0007669"/>
    <property type="project" value="UniProtKB-KW"/>
</dbReference>
<dbReference type="HOGENOM" id="CLU_047835_0_1_5"/>
<evidence type="ECO:0000313" key="15">
    <source>
        <dbReference type="Proteomes" id="UP000002033"/>
    </source>
</evidence>
<dbReference type="Proteomes" id="UP000002033">
    <property type="component" value="Chromosome"/>
</dbReference>
<dbReference type="EMBL" id="CP002083">
    <property type="protein sequence ID" value="ADJ24902.1"/>
    <property type="molecule type" value="Genomic_DNA"/>
</dbReference>
<dbReference type="InterPro" id="IPR032779">
    <property type="entry name" value="FliG_M"/>
</dbReference>
<protein>
    <recommendedName>
        <fullName evidence="4">Flagellar motor switch protein FliG</fullName>
    </recommendedName>
</protein>
<evidence type="ECO:0000256" key="5">
    <source>
        <dbReference type="ARBA" id="ARBA00022475"/>
    </source>
</evidence>
<comment type="similarity">
    <text evidence="3">Belongs to the FliG family.</text>
</comment>
<evidence type="ECO:0000313" key="14">
    <source>
        <dbReference type="EMBL" id="ADJ24902.1"/>
    </source>
</evidence>
<dbReference type="InterPro" id="IPR028263">
    <property type="entry name" value="FliG_N"/>
</dbReference>
<evidence type="ECO:0000256" key="9">
    <source>
        <dbReference type="ARBA" id="ARBA00023143"/>
    </source>
</evidence>
<evidence type="ECO:0000256" key="10">
    <source>
        <dbReference type="ARBA" id="ARBA00025598"/>
    </source>
</evidence>
<dbReference type="PRINTS" id="PR00954">
    <property type="entry name" value="FLGMOTORFLIG"/>
</dbReference>
<comment type="function">
    <text evidence="10">FliG is one of three proteins (FliG, FliN, FliM) that forms the rotor-mounted switch complex (C ring), located at the base of the basal body. This complex interacts with the CheY and CheZ chemotaxis proteins, in addition to contacting components of the motor that determine the direction of flagellar rotation.</text>
</comment>
<dbReference type="InterPro" id="IPR000090">
    <property type="entry name" value="Flg_Motor_Flig"/>
</dbReference>
<feature type="domain" description="Flagellar motor switch protein FliG middle" evidence="12">
    <location>
        <begin position="127"/>
        <end position="196"/>
    </location>
</feature>
<dbReference type="Pfam" id="PF14841">
    <property type="entry name" value="FliG_M"/>
    <property type="match status" value="1"/>
</dbReference>
<dbReference type="GO" id="GO:0005886">
    <property type="term" value="C:plasma membrane"/>
    <property type="evidence" value="ECO:0007669"/>
    <property type="project" value="UniProtKB-SubCell"/>
</dbReference>
<feature type="domain" description="Flagellar motor switch protein FliG C-terminal" evidence="11">
    <location>
        <begin position="225"/>
        <end position="329"/>
    </location>
</feature>
<evidence type="ECO:0000259" key="13">
    <source>
        <dbReference type="Pfam" id="PF14842"/>
    </source>
</evidence>
<name>D8JW23_HYPDA</name>
<dbReference type="STRING" id="582899.Hden_3107"/>
<keyword evidence="5" id="KW-1003">Cell membrane</keyword>
<dbReference type="GO" id="GO:0071973">
    <property type="term" value="P:bacterial-type flagellum-dependent cell motility"/>
    <property type="evidence" value="ECO:0007669"/>
    <property type="project" value="InterPro"/>
</dbReference>
<dbReference type="InterPro" id="IPR011002">
    <property type="entry name" value="FliG_a-hlx"/>
</dbReference>